<evidence type="ECO:0000256" key="2">
    <source>
        <dbReference type="ARBA" id="ARBA00005931"/>
    </source>
</evidence>
<feature type="region of interest" description="Disordered" evidence="9">
    <location>
        <begin position="224"/>
        <end position="278"/>
    </location>
</feature>
<feature type="transmembrane region" description="Helical" evidence="10">
    <location>
        <begin position="333"/>
        <end position="353"/>
    </location>
</feature>
<dbReference type="GO" id="GO:0015505">
    <property type="term" value="F:uracil:monoatomic cation symporter activity"/>
    <property type="evidence" value="ECO:0007669"/>
    <property type="project" value="TreeGrafter"/>
</dbReference>
<keyword evidence="7 10" id="KW-1133">Transmembrane helix</keyword>
<feature type="transmembrane region" description="Helical" evidence="10">
    <location>
        <begin position="143"/>
        <end position="163"/>
    </location>
</feature>
<evidence type="ECO:0000256" key="4">
    <source>
        <dbReference type="ARBA" id="ARBA00022692"/>
    </source>
</evidence>
<sequence length="462" mass="48503">MLMISTIPEAIGLMMVGIVLLGTWPAVWNLIEQRGRIPSHTFLDYALTYLLLGTAAALTLGQLGPEDAAAPRFLTQLQQDNGRAVAFALAGGFFLAFGDLGMQYATALLGLSIGPPLLNALTVIIGVVLAYFLDGGINKPQLVFPGMACAAVAIALGAAAHVVGERQRKQAAPGSTSSSAIDVAAEAAATHTDVSGFDDSARPTAAAEQVQLDDSSCAKQDIDMRSSCRHRQQHQDQLPRDAASTTSTTLHIDVSSSSPDCTMQQQQQQQQHAKLQRQRSIQLGSNSRFLGLAVALLGGGVYGLFLPAFQIAATDPFKLLPPGTPPLTVWTTNFWFSVGFAATSIILNGIFLYKPPLGTQASSVTCYLKDNRGRGLSVLSGALAAAGDLSQFMGGQVAGYAACMLVMAYPVVGVLWGMARFKEWKQGSRASLALIAAQVAAYSTAVALLALSAELRTGGGHH</sequence>
<dbReference type="EMBL" id="FNXT01001003">
    <property type="protein sequence ID" value="SZX70708.1"/>
    <property type="molecule type" value="Genomic_DNA"/>
</dbReference>
<keyword evidence="12" id="KW-1185">Reference proteome</keyword>
<dbReference type="STRING" id="3088.A0A383VZ22"/>
<evidence type="ECO:0000256" key="1">
    <source>
        <dbReference type="ARBA" id="ARBA00004141"/>
    </source>
</evidence>
<reference evidence="11 12" key="1">
    <citation type="submission" date="2016-10" db="EMBL/GenBank/DDBJ databases">
        <authorList>
            <person name="Cai Z."/>
        </authorList>
    </citation>
    <scope>NUCLEOTIDE SEQUENCE [LARGE SCALE GENOMIC DNA]</scope>
</reference>
<evidence type="ECO:0000256" key="10">
    <source>
        <dbReference type="SAM" id="Phobius"/>
    </source>
</evidence>
<dbReference type="Proteomes" id="UP000256970">
    <property type="component" value="Unassembled WGS sequence"/>
</dbReference>
<feature type="transmembrane region" description="Helical" evidence="10">
    <location>
        <begin position="374"/>
        <end position="393"/>
    </location>
</feature>
<feature type="compositionally biased region" description="Polar residues" evidence="9">
    <location>
        <begin position="243"/>
        <end position="263"/>
    </location>
</feature>
<feature type="transmembrane region" description="Helical" evidence="10">
    <location>
        <begin position="117"/>
        <end position="137"/>
    </location>
</feature>
<evidence type="ECO:0000256" key="3">
    <source>
        <dbReference type="ARBA" id="ARBA00022448"/>
    </source>
</evidence>
<keyword evidence="4 10" id="KW-0812">Transmembrane</keyword>
<dbReference type="PANTHER" id="PTHR31081:SF5">
    <property type="entry name" value="UREIDE PERMEASE 1-RELATED"/>
    <property type="match status" value="1"/>
</dbReference>
<protein>
    <submittedName>
        <fullName evidence="11">Uncharacterized protein</fullName>
    </submittedName>
</protein>
<evidence type="ECO:0000256" key="9">
    <source>
        <dbReference type="SAM" id="MobiDB-lite"/>
    </source>
</evidence>
<dbReference type="GO" id="GO:0005274">
    <property type="term" value="F:allantoin:proton symporter activity"/>
    <property type="evidence" value="ECO:0007669"/>
    <property type="project" value="TreeGrafter"/>
</dbReference>
<name>A0A383VZ22_TETOB</name>
<dbReference type="Pfam" id="PF07168">
    <property type="entry name" value="Ureide_permease"/>
    <property type="match status" value="2"/>
</dbReference>
<feature type="transmembrane region" description="Helical" evidence="10">
    <location>
        <begin position="399"/>
        <end position="419"/>
    </location>
</feature>
<dbReference type="AlphaFoldDB" id="A0A383VZ22"/>
<feature type="transmembrane region" description="Helical" evidence="10">
    <location>
        <begin position="12"/>
        <end position="31"/>
    </location>
</feature>
<dbReference type="InterPro" id="IPR009834">
    <property type="entry name" value="Ureide_permease"/>
</dbReference>
<feature type="transmembrane region" description="Helical" evidence="10">
    <location>
        <begin position="84"/>
        <end position="105"/>
    </location>
</feature>
<evidence type="ECO:0000313" key="12">
    <source>
        <dbReference type="Proteomes" id="UP000256970"/>
    </source>
</evidence>
<evidence type="ECO:0000313" key="11">
    <source>
        <dbReference type="EMBL" id="SZX70708.1"/>
    </source>
</evidence>
<keyword evidence="8 10" id="KW-0472">Membrane</keyword>
<accession>A0A383VZ22</accession>
<feature type="transmembrane region" description="Helical" evidence="10">
    <location>
        <begin position="43"/>
        <end position="64"/>
    </location>
</feature>
<dbReference type="GO" id="GO:0016020">
    <property type="term" value="C:membrane"/>
    <property type="evidence" value="ECO:0007669"/>
    <property type="project" value="UniProtKB-SubCell"/>
</dbReference>
<dbReference type="GO" id="GO:0005524">
    <property type="term" value="F:ATP binding"/>
    <property type="evidence" value="ECO:0007669"/>
    <property type="project" value="UniProtKB-KW"/>
</dbReference>
<keyword evidence="3" id="KW-0813">Transport</keyword>
<evidence type="ECO:0000256" key="7">
    <source>
        <dbReference type="ARBA" id="ARBA00022989"/>
    </source>
</evidence>
<evidence type="ECO:0000256" key="6">
    <source>
        <dbReference type="ARBA" id="ARBA00022840"/>
    </source>
</evidence>
<comment type="similarity">
    <text evidence="2">Belongs to the plant ureide permease (TC 2.A.7.19) family.</text>
</comment>
<comment type="subcellular location">
    <subcellularLocation>
        <location evidence="1">Membrane</location>
        <topology evidence="1">Multi-pass membrane protein</topology>
    </subcellularLocation>
</comment>
<organism evidence="11 12">
    <name type="scientific">Tetradesmus obliquus</name>
    <name type="common">Green alga</name>
    <name type="synonym">Acutodesmus obliquus</name>
    <dbReference type="NCBI Taxonomy" id="3088"/>
    <lineage>
        <taxon>Eukaryota</taxon>
        <taxon>Viridiplantae</taxon>
        <taxon>Chlorophyta</taxon>
        <taxon>core chlorophytes</taxon>
        <taxon>Chlorophyceae</taxon>
        <taxon>CS clade</taxon>
        <taxon>Sphaeropleales</taxon>
        <taxon>Scenedesmaceae</taxon>
        <taxon>Tetradesmus</taxon>
    </lineage>
</organism>
<feature type="transmembrane region" description="Helical" evidence="10">
    <location>
        <begin position="431"/>
        <end position="453"/>
    </location>
</feature>
<keyword evidence="6" id="KW-0067">ATP-binding</keyword>
<evidence type="ECO:0000256" key="5">
    <source>
        <dbReference type="ARBA" id="ARBA00022741"/>
    </source>
</evidence>
<dbReference type="PANTHER" id="PTHR31081">
    <property type="entry name" value="UREIDE PERMEASE 1-RELATED-RELATED"/>
    <property type="match status" value="1"/>
</dbReference>
<proteinExistence type="inferred from homology"/>
<dbReference type="InterPro" id="IPR030189">
    <property type="entry name" value="UPS_plant"/>
</dbReference>
<keyword evidence="5" id="KW-0547">Nucleotide-binding</keyword>
<gene>
    <name evidence="11" type="ORF">BQ4739_LOCUS10898</name>
</gene>
<feature type="transmembrane region" description="Helical" evidence="10">
    <location>
        <begin position="289"/>
        <end position="313"/>
    </location>
</feature>
<evidence type="ECO:0000256" key="8">
    <source>
        <dbReference type="ARBA" id="ARBA00023136"/>
    </source>
</evidence>